<gene>
    <name evidence="4" type="primary">ftsZ</name>
    <name evidence="7" type="ORF">ENG47_02370</name>
</gene>
<keyword evidence="4" id="KW-0132">Cell division</keyword>
<dbReference type="GO" id="GO:0005737">
    <property type="term" value="C:cytoplasm"/>
    <property type="evidence" value="ECO:0007669"/>
    <property type="project" value="UniProtKB-SubCell"/>
</dbReference>
<evidence type="ECO:0000256" key="1">
    <source>
        <dbReference type="ARBA" id="ARBA00009690"/>
    </source>
</evidence>
<feature type="binding site" evidence="4">
    <location>
        <position position="204"/>
    </location>
    <ligand>
        <name>GTP</name>
        <dbReference type="ChEBI" id="CHEBI:37565"/>
    </ligand>
</feature>
<dbReference type="InterPro" id="IPR018316">
    <property type="entry name" value="Tubulin/FtsZ_2-layer-sand-dom"/>
</dbReference>
<dbReference type="PRINTS" id="PR00423">
    <property type="entry name" value="CELLDVISFTSZ"/>
</dbReference>
<dbReference type="Gene3D" id="3.40.50.1440">
    <property type="entry name" value="Tubulin/FtsZ, GTPase domain"/>
    <property type="match status" value="1"/>
</dbReference>
<comment type="subunit">
    <text evidence="4">Homodimer. Polymerizes to form a dynamic ring structure in a strictly GTP-dependent manner. Interacts directly with several other division proteins.</text>
</comment>
<evidence type="ECO:0000256" key="4">
    <source>
        <dbReference type="HAMAP-Rule" id="MF_00909"/>
    </source>
</evidence>
<dbReference type="GO" id="GO:0043093">
    <property type="term" value="P:FtsZ-dependent cytokinesis"/>
    <property type="evidence" value="ECO:0007669"/>
    <property type="project" value="UniProtKB-UniRule"/>
</dbReference>
<organism evidence="7">
    <name type="scientific">Aerophobetes bacterium</name>
    <dbReference type="NCBI Taxonomy" id="2030807"/>
    <lineage>
        <taxon>Bacteria</taxon>
        <taxon>Candidatus Aerophobota</taxon>
    </lineage>
</organism>
<feature type="domain" description="Tubulin/FtsZ GTPase" evidence="5">
    <location>
        <begin position="23"/>
        <end position="222"/>
    </location>
</feature>
<dbReference type="EMBL" id="DRBC01000138">
    <property type="protein sequence ID" value="HDN84589.1"/>
    <property type="molecule type" value="Genomic_DNA"/>
</dbReference>
<dbReference type="GO" id="GO:0003924">
    <property type="term" value="F:GTPase activity"/>
    <property type="evidence" value="ECO:0007669"/>
    <property type="project" value="UniProtKB-UniRule"/>
</dbReference>
<dbReference type="Proteomes" id="UP000885660">
    <property type="component" value="Unassembled WGS sequence"/>
</dbReference>
<dbReference type="SMART" id="SM00864">
    <property type="entry name" value="Tubulin"/>
    <property type="match status" value="1"/>
</dbReference>
<dbReference type="InterPro" id="IPR045061">
    <property type="entry name" value="FtsZ/CetZ"/>
</dbReference>
<keyword evidence="4" id="KW-0963">Cytoplasm</keyword>
<dbReference type="Pfam" id="PF00091">
    <property type="entry name" value="Tubulin"/>
    <property type="match status" value="1"/>
</dbReference>
<dbReference type="HAMAP" id="MF_00909">
    <property type="entry name" value="FtsZ"/>
    <property type="match status" value="1"/>
</dbReference>
<dbReference type="SMART" id="SM00865">
    <property type="entry name" value="Tubulin_C"/>
    <property type="match status" value="1"/>
</dbReference>
<dbReference type="InterPro" id="IPR036525">
    <property type="entry name" value="Tubulin/FtsZ_GTPase_sf"/>
</dbReference>
<comment type="subcellular location">
    <subcellularLocation>
        <location evidence="4">Cytoplasm</location>
    </subcellularLocation>
    <text evidence="4">Assembles at midcell at the inner surface of the cytoplasmic membrane.</text>
</comment>
<comment type="caution">
    <text evidence="7">The sequence shown here is derived from an EMBL/GenBank/DDBJ whole genome shotgun (WGS) entry which is preliminary data.</text>
</comment>
<keyword evidence="4" id="KW-0131">Cell cycle</keyword>
<feature type="domain" description="Tubulin/FtsZ 2-layer sandwich" evidence="6">
    <location>
        <begin position="224"/>
        <end position="342"/>
    </location>
</feature>
<evidence type="ECO:0000259" key="6">
    <source>
        <dbReference type="SMART" id="SM00865"/>
    </source>
</evidence>
<dbReference type="PANTHER" id="PTHR30314:SF3">
    <property type="entry name" value="MITOCHONDRIAL DIVISION PROTEIN FSZA"/>
    <property type="match status" value="1"/>
</dbReference>
<sequence length="371" mass="40944">MIKFESGELQKKKTKGSDIFTARIKIMGVGGAGCSILSRIYSQSWNHISFTAIDSNARKLEECAGIDKLQLGESVTRGWGTGGDKEIARRIAEESEDKIRKSLTGVDLLFVVCGLGKGLGTGASPVILKIAKEIGCLSIGFFILPFNFEGEEKVAEAKDALEKLWQMVDGAVVVSNNVLLNMENSNPEGISTPLSLKEAFMKIDEVFKLLVSSIGNILYTPGIISLDFADIKSFLGRGRQIIIAAGKGSGERRIEEAVEQVLYSPLWGKIPLKKTKGILLIIRGGENFELKQLERIILSLKKQVNPSVPVNFGVYTENNLSDEILLTLMLSSTRNIELEMGEEKSYQQNLKLDIYDDQDLDVPTFLRKQHN</sequence>
<dbReference type="GO" id="GO:0005525">
    <property type="term" value="F:GTP binding"/>
    <property type="evidence" value="ECO:0007669"/>
    <property type="project" value="UniProtKB-UniRule"/>
</dbReference>
<dbReference type="InterPro" id="IPR024757">
    <property type="entry name" value="FtsZ_C"/>
</dbReference>
<dbReference type="Pfam" id="PF12327">
    <property type="entry name" value="FtsZ_C"/>
    <property type="match status" value="1"/>
</dbReference>
<dbReference type="GO" id="GO:0051258">
    <property type="term" value="P:protein polymerization"/>
    <property type="evidence" value="ECO:0007669"/>
    <property type="project" value="UniProtKB-UniRule"/>
</dbReference>
<accession>A0A7V0MYW1</accession>
<evidence type="ECO:0000313" key="7">
    <source>
        <dbReference type="EMBL" id="HDN84589.1"/>
    </source>
</evidence>
<evidence type="ECO:0000256" key="2">
    <source>
        <dbReference type="ARBA" id="ARBA00022741"/>
    </source>
</evidence>
<dbReference type="InterPro" id="IPR003008">
    <property type="entry name" value="Tubulin_FtsZ_GTPase"/>
</dbReference>
<protein>
    <recommendedName>
        <fullName evidence="4">Cell division protein FtsZ</fullName>
    </recommendedName>
</protein>
<feature type="binding site" evidence="4">
    <location>
        <position position="153"/>
    </location>
    <ligand>
        <name>GTP</name>
        <dbReference type="ChEBI" id="CHEBI:37565"/>
    </ligand>
</feature>
<name>A0A7V0MYW1_UNCAE</name>
<comment type="caution">
    <text evidence="4">Lacks conserved residue(s) required for the propagation of feature annotation.</text>
</comment>
<keyword evidence="3 4" id="KW-0342">GTP-binding</keyword>
<evidence type="ECO:0000259" key="5">
    <source>
        <dbReference type="SMART" id="SM00864"/>
    </source>
</evidence>
<evidence type="ECO:0000256" key="3">
    <source>
        <dbReference type="ARBA" id="ARBA00023134"/>
    </source>
</evidence>
<dbReference type="GO" id="GO:0000917">
    <property type="term" value="P:division septum assembly"/>
    <property type="evidence" value="ECO:0007669"/>
    <property type="project" value="UniProtKB-KW"/>
</dbReference>
<dbReference type="InterPro" id="IPR008280">
    <property type="entry name" value="Tub_FtsZ_C"/>
</dbReference>
<proteinExistence type="inferred from homology"/>
<comment type="function">
    <text evidence="4">Essential cell division protein that forms a contractile ring structure (Z ring) at the future cell division site. The regulation of the ring assembly controls the timing and the location of cell division. One of the functions of the FtsZ ring is to recruit other cell division proteins to the septum to produce a new cell wall between the dividing cells. Binds GTP and shows GTPase activity.</text>
</comment>
<dbReference type="SUPFAM" id="SSF52490">
    <property type="entry name" value="Tubulin nucleotide-binding domain-like"/>
    <property type="match status" value="1"/>
</dbReference>
<dbReference type="AlphaFoldDB" id="A0A7V0MYW1"/>
<dbReference type="GO" id="GO:0032153">
    <property type="term" value="C:cell division site"/>
    <property type="evidence" value="ECO:0007669"/>
    <property type="project" value="UniProtKB-UniRule"/>
</dbReference>
<reference evidence="7" key="1">
    <citation type="journal article" date="2020" name="mSystems">
        <title>Genome- and Community-Level Interaction Insights into Carbon Utilization and Element Cycling Functions of Hydrothermarchaeota in Hydrothermal Sediment.</title>
        <authorList>
            <person name="Zhou Z."/>
            <person name="Liu Y."/>
            <person name="Xu W."/>
            <person name="Pan J."/>
            <person name="Luo Z.H."/>
            <person name="Li M."/>
        </authorList>
    </citation>
    <scope>NUCLEOTIDE SEQUENCE [LARGE SCALE GENOMIC DNA]</scope>
    <source>
        <strain evidence="7">HyVt-219</strain>
    </source>
</reference>
<comment type="similarity">
    <text evidence="1 4">Belongs to the FtsZ family.</text>
</comment>
<feature type="binding site" evidence="4">
    <location>
        <position position="149"/>
    </location>
    <ligand>
        <name>GTP</name>
        <dbReference type="ChEBI" id="CHEBI:37565"/>
    </ligand>
</feature>
<keyword evidence="4" id="KW-0717">Septation</keyword>
<dbReference type="PANTHER" id="PTHR30314">
    <property type="entry name" value="CELL DIVISION PROTEIN FTSZ-RELATED"/>
    <property type="match status" value="1"/>
</dbReference>
<keyword evidence="2 4" id="KW-0547">Nucleotide-binding</keyword>
<dbReference type="CDD" id="cd02201">
    <property type="entry name" value="FtsZ_type1"/>
    <property type="match status" value="1"/>
</dbReference>
<dbReference type="InterPro" id="IPR000158">
    <property type="entry name" value="Cell_div_FtsZ"/>
</dbReference>
<dbReference type="SUPFAM" id="SSF55307">
    <property type="entry name" value="Tubulin C-terminal domain-like"/>
    <property type="match status" value="1"/>
</dbReference>